<evidence type="ECO:0000313" key="2">
    <source>
        <dbReference type="EMBL" id="MBB4717138.1"/>
    </source>
</evidence>
<dbReference type="AlphaFoldDB" id="A0A7W7GLF7"/>
<organism evidence="2 3">
    <name type="scientific">Streptomyces luteogriseus</name>
    <dbReference type="NCBI Taxonomy" id="68233"/>
    <lineage>
        <taxon>Bacteria</taxon>
        <taxon>Bacillati</taxon>
        <taxon>Actinomycetota</taxon>
        <taxon>Actinomycetes</taxon>
        <taxon>Kitasatosporales</taxon>
        <taxon>Streptomycetaceae</taxon>
        <taxon>Streptomyces</taxon>
    </lineage>
</organism>
<feature type="region of interest" description="Disordered" evidence="1">
    <location>
        <begin position="18"/>
        <end position="48"/>
    </location>
</feature>
<name>A0A7W7GLF7_9ACTN</name>
<dbReference type="GeneID" id="95798969"/>
<sequence>MPRAVEVWRRTAVSARRAVPPLQTPPGGDLRALCPAAEQPDSITGAGR</sequence>
<protein>
    <submittedName>
        <fullName evidence="2">Uncharacterized protein</fullName>
    </submittedName>
</protein>
<dbReference type="RefSeq" id="WP_184918089.1">
    <property type="nucleotide sequence ID" value="NZ_JACHMS010000001.1"/>
</dbReference>
<proteinExistence type="predicted"/>
<accession>A0A7W7GLF7</accession>
<dbReference type="Proteomes" id="UP000565089">
    <property type="component" value="Unassembled WGS sequence"/>
</dbReference>
<evidence type="ECO:0000256" key="1">
    <source>
        <dbReference type="SAM" id="MobiDB-lite"/>
    </source>
</evidence>
<dbReference type="EMBL" id="JACHMS010000001">
    <property type="protein sequence ID" value="MBB4717138.1"/>
    <property type="molecule type" value="Genomic_DNA"/>
</dbReference>
<comment type="caution">
    <text evidence="2">The sequence shown here is derived from an EMBL/GenBank/DDBJ whole genome shotgun (WGS) entry which is preliminary data.</text>
</comment>
<keyword evidence="3" id="KW-1185">Reference proteome</keyword>
<gene>
    <name evidence="2" type="ORF">BJ965_007020</name>
</gene>
<evidence type="ECO:0000313" key="3">
    <source>
        <dbReference type="Proteomes" id="UP000565089"/>
    </source>
</evidence>
<reference evidence="2 3" key="1">
    <citation type="submission" date="2020-08" db="EMBL/GenBank/DDBJ databases">
        <title>Sequencing the genomes of 1000 actinobacteria strains.</title>
        <authorList>
            <person name="Klenk H.-P."/>
        </authorList>
    </citation>
    <scope>NUCLEOTIDE SEQUENCE [LARGE SCALE GENOMIC DNA]</scope>
    <source>
        <strain evidence="2 3">DSM 40483</strain>
    </source>
</reference>